<proteinExistence type="predicted"/>
<gene>
    <name evidence="1" type="ORF">SMN809_LOCUS40484</name>
</gene>
<dbReference type="Proteomes" id="UP000676336">
    <property type="component" value="Unassembled WGS sequence"/>
</dbReference>
<name>A0A8S2ZFL9_9BILA</name>
<comment type="caution">
    <text evidence="1">The sequence shown here is derived from an EMBL/GenBank/DDBJ whole genome shotgun (WGS) entry which is preliminary data.</text>
</comment>
<evidence type="ECO:0000313" key="1">
    <source>
        <dbReference type="EMBL" id="CAF4635956.1"/>
    </source>
</evidence>
<protein>
    <submittedName>
        <fullName evidence="1">Uncharacterized protein</fullName>
    </submittedName>
</protein>
<feature type="non-terminal residue" evidence="1">
    <location>
        <position position="75"/>
    </location>
</feature>
<dbReference type="EMBL" id="CAJOBI010111685">
    <property type="protein sequence ID" value="CAF4635956.1"/>
    <property type="molecule type" value="Genomic_DNA"/>
</dbReference>
<evidence type="ECO:0000313" key="2">
    <source>
        <dbReference type="Proteomes" id="UP000676336"/>
    </source>
</evidence>
<dbReference type="AlphaFoldDB" id="A0A8S2ZFL9"/>
<organism evidence="1 2">
    <name type="scientific">Rotaria magnacalcarata</name>
    <dbReference type="NCBI Taxonomy" id="392030"/>
    <lineage>
        <taxon>Eukaryota</taxon>
        <taxon>Metazoa</taxon>
        <taxon>Spiralia</taxon>
        <taxon>Gnathifera</taxon>
        <taxon>Rotifera</taxon>
        <taxon>Eurotatoria</taxon>
        <taxon>Bdelloidea</taxon>
        <taxon>Philodinida</taxon>
        <taxon>Philodinidae</taxon>
        <taxon>Rotaria</taxon>
    </lineage>
</organism>
<reference evidence="1" key="1">
    <citation type="submission" date="2021-02" db="EMBL/GenBank/DDBJ databases">
        <authorList>
            <person name="Nowell W R."/>
        </authorList>
    </citation>
    <scope>NUCLEOTIDE SEQUENCE</scope>
</reference>
<accession>A0A8S2ZFL9</accession>
<sequence>MGTLPRYDGRALFTMRCIIKDRFQTHSETFQHYSNVVRIFAKHLFKRNPSLTPEFNAVIANTGDTIDLHGDYVYL</sequence>